<dbReference type="PANTHER" id="PTHR24559">
    <property type="entry name" value="TRANSPOSON TY3-I GAG-POL POLYPROTEIN"/>
    <property type="match status" value="1"/>
</dbReference>
<evidence type="ECO:0000313" key="3">
    <source>
        <dbReference type="Proteomes" id="UP001151760"/>
    </source>
</evidence>
<organism evidence="2 3">
    <name type="scientific">Tanacetum coccineum</name>
    <dbReference type="NCBI Taxonomy" id="301880"/>
    <lineage>
        <taxon>Eukaryota</taxon>
        <taxon>Viridiplantae</taxon>
        <taxon>Streptophyta</taxon>
        <taxon>Embryophyta</taxon>
        <taxon>Tracheophyta</taxon>
        <taxon>Spermatophyta</taxon>
        <taxon>Magnoliopsida</taxon>
        <taxon>eudicotyledons</taxon>
        <taxon>Gunneridae</taxon>
        <taxon>Pentapetalae</taxon>
        <taxon>asterids</taxon>
        <taxon>campanulids</taxon>
        <taxon>Asterales</taxon>
        <taxon>Asteraceae</taxon>
        <taxon>Asteroideae</taxon>
        <taxon>Anthemideae</taxon>
        <taxon>Anthemidinae</taxon>
        <taxon>Tanacetum</taxon>
    </lineage>
</organism>
<feature type="region of interest" description="Disordered" evidence="1">
    <location>
        <begin position="1"/>
        <end position="23"/>
    </location>
</feature>
<proteinExistence type="predicted"/>
<sequence>MSSPTFRVQEHHAPYVPPQLPNHDFHRPRENKAILTLNSLVNTPREILATEHQLRLPQLTPLVGVPNKENLNKYCDYHNEKGHNKNDCFHLKKQLEIALESGKLNYLIKDVRQRGKGGQRNNVLHKGKVINMVHYHAVDQKRKTTVTDERWMNVPITFLSVLARDLSEEALVVEAEVEGYLIWMIHIDEGASIEIMYGHCFNMLHPSIRARLVKTQTTVSRFSSEQVKPLGKIQLDVCFRGSGLCQRAIMKFTVILASSLYNIILGRPGLKQLRAIPSTIHGMMKFLTPWGITTLVSQTLAVFECKRVGKKQVVEPTKGTESQERVGLTEEILVNSAYPEQLVLIGKGLSPEGSTQLKNLLKKNKDIFAWEPSDMNGVPKRIIKHSLNDNPSVIPVSQKRRVFSSKKSQVITKEVAEWLKAGIVRPVKYPTWISNPVLVKKVDKSWRMCIDFKNINASCPKDYYPLSEIDRKIESVVGLMCRCVVYREYDLAHLKLVFEFSIYTVWKSVRYGVSNGLDTAYWGFLGVGTTLDIFQNLHILYLQYGILVFSGYGVLVFSGYDVLSLFPSWSLVSAGMDTPYLP</sequence>
<dbReference type="Gene3D" id="3.10.10.10">
    <property type="entry name" value="HIV Type 1 Reverse Transcriptase, subunit A, domain 1"/>
    <property type="match status" value="1"/>
</dbReference>
<dbReference type="InterPro" id="IPR053134">
    <property type="entry name" value="RNA-dir_DNA_polymerase"/>
</dbReference>
<accession>A0ABQ4XL22</accession>
<protein>
    <recommendedName>
        <fullName evidence="4">Reverse transcriptase domain-containing protein</fullName>
    </recommendedName>
</protein>
<keyword evidence="3" id="KW-1185">Reference proteome</keyword>
<dbReference type="InterPro" id="IPR043502">
    <property type="entry name" value="DNA/RNA_pol_sf"/>
</dbReference>
<name>A0ABQ4XL22_9ASTR</name>
<gene>
    <name evidence="2" type="ORF">Tco_0680607</name>
</gene>
<dbReference type="EMBL" id="BQNB010009621">
    <property type="protein sequence ID" value="GJS66043.1"/>
    <property type="molecule type" value="Genomic_DNA"/>
</dbReference>
<dbReference type="SUPFAM" id="SSF56672">
    <property type="entry name" value="DNA/RNA polymerases"/>
    <property type="match status" value="1"/>
</dbReference>
<dbReference type="Proteomes" id="UP001151760">
    <property type="component" value="Unassembled WGS sequence"/>
</dbReference>
<reference evidence="2" key="1">
    <citation type="journal article" date="2022" name="Int. J. Mol. Sci.">
        <title>Draft Genome of Tanacetum Coccineum: Genomic Comparison of Closely Related Tanacetum-Family Plants.</title>
        <authorList>
            <person name="Yamashiro T."/>
            <person name="Shiraishi A."/>
            <person name="Nakayama K."/>
            <person name="Satake H."/>
        </authorList>
    </citation>
    <scope>NUCLEOTIDE SEQUENCE</scope>
</reference>
<evidence type="ECO:0000313" key="2">
    <source>
        <dbReference type="EMBL" id="GJS66043.1"/>
    </source>
</evidence>
<dbReference type="PANTHER" id="PTHR24559:SF444">
    <property type="entry name" value="REVERSE TRANSCRIPTASE DOMAIN-CONTAINING PROTEIN"/>
    <property type="match status" value="1"/>
</dbReference>
<comment type="caution">
    <text evidence="2">The sequence shown here is derived from an EMBL/GenBank/DDBJ whole genome shotgun (WGS) entry which is preliminary data.</text>
</comment>
<reference evidence="2" key="2">
    <citation type="submission" date="2022-01" db="EMBL/GenBank/DDBJ databases">
        <authorList>
            <person name="Yamashiro T."/>
            <person name="Shiraishi A."/>
            <person name="Satake H."/>
            <person name="Nakayama K."/>
        </authorList>
    </citation>
    <scope>NUCLEOTIDE SEQUENCE</scope>
</reference>
<evidence type="ECO:0008006" key="4">
    <source>
        <dbReference type="Google" id="ProtNLM"/>
    </source>
</evidence>
<evidence type="ECO:0000256" key="1">
    <source>
        <dbReference type="SAM" id="MobiDB-lite"/>
    </source>
</evidence>